<protein>
    <submittedName>
        <fullName evidence="3">Kinase-like domain-containing protein</fullName>
    </submittedName>
</protein>
<dbReference type="Gene3D" id="1.10.510.10">
    <property type="entry name" value="Transferase(Phosphotransferase) domain 1"/>
    <property type="match status" value="1"/>
</dbReference>
<dbReference type="InterPro" id="IPR001245">
    <property type="entry name" value="Ser-Thr/Tyr_kinase_cat_dom"/>
</dbReference>
<dbReference type="PANTHER" id="PTHR44329">
    <property type="entry name" value="SERINE/THREONINE-PROTEIN KINASE TNNI3K-RELATED"/>
    <property type="match status" value="1"/>
</dbReference>
<dbReference type="InterPro" id="IPR011009">
    <property type="entry name" value="Kinase-like_dom_sf"/>
</dbReference>
<feature type="region of interest" description="Disordered" evidence="1">
    <location>
        <begin position="127"/>
        <end position="174"/>
    </location>
</feature>
<evidence type="ECO:0000259" key="2">
    <source>
        <dbReference type="PROSITE" id="PS50011"/>
    </source>
</evidence>
<dbReference type="PANTHER" id="PTHR44329:SF289">
    <property type="entry name" value="SERINE_THREONINE-PROTEIN KINASE VIK"/>
    <property type="match status" value="1"/>
</dbReference>
<dbReference type="Pfam" id="PF07714">
    <property type="entry name" value="PK_Tyr_Ser-Thr"/>
    <property type="match status" value="1"/>
</dbReference>
<dbReference type="SUPFAM" id="SSF56112">
    <property type="entry name" value="Protein kinase-like (PK-like)"/>
    <property type="match status" value="1"/>
</dbReference>
<dbReference type="Proteomes" id="UP000815325">
    <property type="component" value="Unassembled WGS sequence"/>
</dbReference>
<name>A0ABQ7FY69_DUNSA</name>
<feature type="region of interest" description="Disordered" evidence="1">
    <location>
        <begin position="189"/>
        <end position="225"/>
    </location>
</feature>
<evidence type="ECO:0000313" key="3">
    <source>
        <dbReference type="EMBL" id="KAF5827310.1"/>
    </source>
</evidence>
<dbReference type="InterPro" id="IPR000719">
    <property type="entry name" value="Prot_kinase_dom"/>
</dbReference>
<dbReference type="EMBL" id="MU070534">
    <property type="protein sequence ID" value="KAF5827310.1"/>
    <property type="molecule type" value="Genomic_DNA"/>
</dbReference>
<proteinExistence type="predicted"/>
<gene>
    <name evidence="3" type="ORF">DUNSADRAFT_873</name>
</gene>
<keyword evidence="4" id="KW-1185">Reference proteome</keyword>
<feature type="domain" description="Protein kinase" evidence="2">
    <location>
        <begin position="1"/>
        <end position="108"/>
    </location>
</feature>
<dbReference type="PROSITE" id="PS50011">
    <property type="entry name" value="PROTEIN_KINASE_DOM"/>
    <property type="match status" value="1"/>
</dbReference>
<evidence type="ECO:0000313" key="4">
    <source>
        <dbReference type="Proteomes" id="UP000815325"/>
    </source>
</evidence>
<organism evidence="3 4">
    <name type="scientific">Dunaliella salina</name>
    <name type="common">Green alga</name>
    <name type="synonym">Protococcus salinus</name>
    <dbReference type="NCBI Taxonomy" id="3046"/>
    <lineage>
        <taxon>Eukaryota</taxon>
        <taxon>Viridiplantae</taxon>
        <taxon>Chlorophyta</taxon>
        <taxon>core chlorophytes</taxon>
        <taxon>Chlorophyceae</taxon>
        <taxon>CS clade</taxon>
        <taxon>Chlamydomonadales</taxon>
        <taxon>Dunaliellaceae</taxon>
        <taxon>Dunaliella</taxon>
    </lineage>
</organism>
<feature type="compositionally biased region" description="Polar residues" evidence="1">
    <location>
        <begin position="136"/>
        <end position="148"/>
    </location>
</feature>
<reference evidence="3" key="1">
    <citation type="submission" date="2017-08" db="EMBL/GenBank/DDBJ databases">
        <authorList>
            <person name="Polle J.E."/>
            <person name="Barry K."/>
            <person name="Cushman J."/>
            <person name="Schmutz J."/>
            <person name="Tran D."/>
            <person name="Hathwaick L.T."/>
            <person name="Yim W.C."/>
            <person name="Jenkins J."/>
            <person name="Mckie-Krisberg Z.M."/>
            <person name="Prochnik S."/>
            <person name="Lindquist E."/>
            <person name="Dockter R.B."/>
            <person name="Adam C."/>
            <person name="Molina H."/>
            <person name="Bunkerborg J."/>
            <person name="Jin E."/>
            <person name="Buchheim M."/>
            <person name="Magnuson J."/>
        </authorList>
    </citation>
    <scope>NUCLEOTIDE SEQUENCE</scope>
    <source>
        <strain evidence="3">CCAP 19/18</strain>
    </source>
</reference>
<comment type="caution">
    <text evidence="3">The sequence shown here is derived from an EMBL/GenBank/DDBJ whole genome shotgun (WGS) entry which is preliminary data.</text>
</comment>
<dbReference type="InterPro" id="IPR051681">
    <property type="entry name" value="Ser/Thr_Kinases-Pseudokinases"/>
</dbReference>
<accession>A0ABQ7FY69</accession>
<feature type="compositionally biased region" description="Low complexity" evidence="1">
    <location>
        <begin position="190"/>
        <end position="205"/>
    </location>
</feature>
<sequence>MFAGRCGSLLYMSPEVARGKPYNEKADVFSFAILAWELLGRSLLSAGLPSGDADAMLGYVAKVAWQGWRPALPFYWPTELKLLVSLCWHEEPRLRPSFATIFAKLQAMQQSGDVAQLVAAEAPLLLSGSGRHPASRQHQGGTSSSTAMRQREGGTHVAHGRHHHPQQQQHTAQDAKKNFLWKLLPEKMRQGTQQHGLQQQQQQQQRHVTNQHARKHHHVQQEVKQQLVEHLKQTKAMMLEQLSSKSPQHQKDF</sequence>
<evidence type="ECO:0000256" key="1">
    <source>
        <dbReference type="SAM" id="MobiDB-lite"/>
    </source>
</evidence>